<dbReference type="Pfam" id="PF24079">
    <property type="entry name" value="UBR4"/>
    <property type="match status" value="1"/>
</dbReference>
<sequence>MADIMAASSGGVDWSAVIKPLLSQESEICDRKELLKLCSTIIKCESEILRHTQDTSQNFFHSFTTLAADFICNNAIKLSAGQLEVVIGACRVLLKFQISSLSVPVASETGHTENHSRIEKCIKSIQALCFGTKSLSPIEVTSLINIMKGETPPMNIPTPTDKDAGTTQDRESSKSRFDLSVSILEQLTLPLYDGRPVATETIAQPDVGTSDPAGEINRLFLKANVESLQGIKGGEILVDLCLSLPSIKKAHAKIEEALAGKAFSLPVNYVEATAVRNSLPSVVADVTLASSAINLPILEPLSLTKLDKLCNLSMAVLYCAVSQAAAGSVLAMGSAISPKCSAVQSQSNHKEEDLDANAVTVVEEALNMFSHIGTTIKNSTRAGGQIFQNYLMAGSWVLISGLQMHVSSCTAPDKSPHLRDEKGRSPSKSRESTGSARSSLLKFQQSFGVLSVALAERALTILSELFEDLHLEVSGGAASTLQSDPAPISIAGQFTALQRVARVLNAAPINQLFFYLAIVSYRKACTLKRIHPPEGDTFSQSDSTTYYEDMIICSDVSTDEDDDSEPILGQWFEETLAPPETNESKNSNTEEDEAKQDQADRGNSVVPEKGEANGFITLATNIFVFFNRHLLSSKCPYIARYLKTGFTEQQIIILAAIIRDLDKETSRTDVGTISVYFGQTLGQLYSEFSGALTRFTHNLVTHPSLQPLQANLLGHLGVSPWNTDVPHAWPLQVYPRTLAVLAQVLLLRPQNEKEASVISIWHRLVNTLIENVLSLTIAIADGDVEDLNVEHAQVLVYLFHSLNLMQKKSVVLLMAGGVLRCSEIARGPLRESQLLHLSRLLLLFDYIMKHLYDTPQVLLEQIQFNLFHSTHLNVDKDKENNMSRMYTPWKDIEAHYLKNSGEEFSMKPCFYMLSNMETNNQDAPKLDGLACNFVLGTPDKFRYHLLLDALTEILNVTHISKELSADKMSSLWLCATQYCFSICWKLLLLLPPSTLYLERLSLGESLTAGPLLLHSLILGPRCGNKNFARWLKDCLIKQGIYTQHTEKLLKSVSDAVNCLKYDVTNAKNCIIALTPDIKKGLMSKESLPPLWHLYTLHSVIAKVQVSLLDEAETNQADANGTTTSTEVYVQDLMPHILRLTQTILHCTRWSLLYTMAEQSDQNSKCSVADMECIHEVLAISSSKNGLINGLASEQSPLLPQNVTTVLQQWNNGIVEEISWIPYLTDIIVSESFILKIIDSHVSTLSSSFPYSINLSLKHLLQCLMKFICQYAPKIDNTDTKNKAIELLVAITLDTRTEFLYENVSKTLDKMIGDSETDEHQKRVYTHILENTYKLITNYTNNTNININEKILHNFLKFYEKIIEKSSGRQAHEYFFTGENDLVKVLMSVSNQQMSHQYSTRVLHFFNKLFQAAEKSPSDPSLNYLCRSMSKLAQVDSDKLQTWLRHVIIGPSNMINMISSDSSTPTATKCESSIQAEWADTTTNVTPSASDDIKSLVQENSQLLQALTNFIVKQSSNVSEDVATVILKALLPLGTHILASSLEGTGFTDLMVVMTMLADAGKGRGHVYLFPETAKWLENCNKYLGLKDVVDKLSNDPKAEKNCVILEAACCMLDYMSDVINGILSQAHVPLQRPLSPPWENETPLEQDVEFLEEPNDEDDSGDESDEDSLCNKLCTFTVTQKEFMNQHWYHCHTCRMLDGVGVCSICARVCHKGHDITYSKYGNFFCDCGAKEDGSCQALVKRSPQSLDTNISSSATSTSLGFIGSDDILPSALRRRESPVYKRSDIMIRRERKKHSSVKQLEGCKEWIFNYLGDSTVPSTLIELLKAVLPAVDASCGRNSPVGCYSRAMKALQLLHSADKKYLGTDQLMLPTLGSQEGAFENVRMSYAGEQGQTIRQMLSAHVIRRVTMCCMSSPLGKRQHLAVAHEKGKITVLQLSALLKQADSSTRKLTLTRLASAPIPFTVLSLSSNLCNEDYLAVCGLKDCHVLTFASSGSVTDHLVLHPQLESGNFIIKALWLPGSQTKMALVTADFVKIYDLAKDALSPQYYFLVPSGKIRDCTFMYENGSYNILLMSSPGHIYTETLNEESSAKHGSFYVTNTLEVFHLDVIDVNGQVAGGGVSIYYSHTLGLLFYSYAQGKSFISPVTPHTNCLTVVYSIVLPPASKGNGGKTPAPQPLCQWTEIPNHPGLICCAMQSSNNPIVLMLKPECLAIQEIKVVPPKSKIMDMVAIRHNHSLNEQRTTLILLCEDGSLKMYMANMDHTGYWMSPNIQPSLPVSAVVRPKKKKLVKTNGKTPSAVSFPVDFFEHCTVMNDVDIGGNDLLQIYNVGQLKHRLSTNGLYVVCTKAVGFTVEITNTDNNMVMTGIRVLIGTQDPQKAPTFVDIFGRIITTTAKRSRWFDIPFSREESLQADKKMSIGFGPSQDPETVTLLENLKVYGKTKESFGWPEETEDVTALPSITSGNGNGNGEGDNPSSSTSPPLTKLDKFVSGMLDVLDGSFCLYANDDKMKPHAPSSMVVATKLLTLPTPPTLQIHSTSLLSALHPSSAAYHSYKDQALLNHVLASLTAMTEIDLMKNKHDLDAESYYRLVLIVRGIAVSRPQNLVKFADSHTSIQDVVLDDPLDVKTPTPKSGKNQHLLLQLMDVLWLLHSLNPENTALAPVVVPGLKHTDQVIFALVEIVHAFNSCDTYSNITLAVYLQLLLSEDTLISFSAKHALSQVMKPKIKKRRVCITNPPICATPSSMFAIPNRKSSDSKSNTRKEETDSSSAVGSEAAVSVPAPPLRQDPQPNQAGANNVNPLEAFLGDLFSDIPMEPDETETMVEFAIALSLQEHVFTGEQVQQALQGLPALAAGNFSDTTASAGGSDDEGSTAATDGSTLRTSPAEQAGSGGSESGGSGLESITGEHNVSGRSSAYGDSAQESSTTSGIKNEPIPSTSANYHANPLESENTQELDSDDMYENSGRLHILRLQLLERLIEYMPKIRNITGVRSVPFFQVISQLTVDLDGNLERDRTALDALLNAIIVEMQTTKPNFDNICQRTNSREVQLVILRLLTVLMTRWKSTTGLKPVIYDNSSYVVSRTATVLYKADFIPFCLRQLQSLLDYWKQSSHDDHTPGQVSGNLLKEHLHEAPPDMSPIFLKQFVKGHASDVFRIYPQLLTEMSLRLPYQIQKHSEIEIPIGVAYETAWFKYLCEYMMYSHVPFIRRLVRKLLLFICGSKDKYRQLRDIHALNAHMKAVRHCCLKGGFNPSLQYQHAMSLSYDTLVDMVEHLKCCLEIAVCRVGNWQKFCIGHTDIISFLLQVSCILDEGVAPTILQLLNCAIVLQTGNKKTELAKAAARKDREKSDDSIAEALFEQSCCVSLVEQINQNVSKETLARFIRTFILETNHTTLRWQAHSLILSLYKNSKLPQKESLLELLWKLWPLLPTYGRKAAQFVDLLGFFSLKISQNPDSTVQISSFVDKAVDVLRVQNELLSHHPNANLYAHMAQYVELEGYYLESDPCFVCNNPEVPLSTIKLSSIKVDSKFTTTTQIIKLLSSHTISRITIRIGDLKRTKMVRVVNIYYNNRNVQAVVELKNKPALWHKAKKVNVQSGQTEIKIEFPLPIVACNLMIEYADFFENIQASSETLQCPRCSAAVPAHPGICSNCGENVYQCHKCRAINYDEKDPFLCHACGFCKYAKFDFTLQAKPCCAVEPIETDDDRKKMVSSINTLLEKADRVYEQLMGNKPSLEQLVLKVSEQRTDRKHDEPQATPAATTAAAVVGSSIPTAAQVKVNKTIQMIAQQYCNESKTSFEELSKIIQKVLVSRKELVAYDRRHQDSEDCKSMSSSQISDLQQTSTCSVTRCYGCSTAATEHCLTLLRALAINITLRQVLCSKGLIQELLTNNLRKGSVQIQEEVRQLLCILSKDNSSATEELCSLITERVYLGLSGQTGDLGIRHEIALLASLQQIQDNCWETRLRCLVHIFLKACKDAKSPLVIEAIILPCLQIWHNICKPKGSDSGSKSKTPDKSKNGAIYGMNDYESMPIDVLKWINKDTSVSHIAWSAKMSNKKEVMTLPTDKTEVRKLYLLEKYANKWRQKTMCLQLPYSIDLQDSSWVKTVLFNQSSALARKITCDILQLCACTFSRRKQIVLMLTSYLSELSIAGENAKEYVDLYSLYMNEVPWKQFLVVKNVHITLAQLITQQIEQLHRLEETSLTTDLTQGFALTQLTELLVVFIIDEVIKRQHKGKLLGAVLNGYLSLRRLVVQRTRWIDHTQEKLLDILEELTSGTEEETRAFMCICIETVEKYTLQDVLTPVFIFERLCSIIFPEDNDIGEFFLTLEKDQQQEEFLQGRMLGNPYSSLEAGLGPLMRDVKNKICQDCELVALLEDDNGMELLVNNKIMSLDLPVKDVYKKVWIAEGGEVDSMRVVYRMRGLLGDATEEFIETLNNKLQATVDNEEVYKMANVLAECDGLKVMVRRLGAIQKVSRAKPLLQVLLKLFRLSVKVVKVQEVLTDPELGAMEVFLRTLQLCLEGESDSSQAAVTEQLLDIMETVLSKATSKSLESFMKFSQTFGGPEYVQSLLSCTNHTSVRNNQSVLIHLTRVLAALVYGSSDKMMILLDHFKSALDFNKYDYDHTTEDQQKLEMFCVLTDGIEMNAIGNTLKDKIIALDIVKDALDYITMHASCVKPTLLMRTDSDELKAFISKPALKYILRFLTGMANSHENTQLALSEANTIPIIHRLEQVSSDEHVGSLAENLLEALMTNDEVATKIQEVREFTRSEKKRLAMAMREKQLGQLGMRTNDRGQVTAKSTILQQMEELGEETGLICCICREGYKYQPSKVLAIYTFTKRCNVEEAEIKARKTVGYSTVTHFNIVHVDCHMSAVRLARERHEWESAALQNANTKCNGLLPLWGPQVAESAFASCLARHNSYLQESTNHRDIGHSSTIHDLKLLLLRFAQEKPFHEDTGGGGPQSNMHMVPYLIHMALYVVNTTRVSKKEETNLNSYLEQSATEKIIESCYEPDGPLYWITMSMLLQSSQKWSQNRLAHLKRLVVLGHVRSSNPLGLKNIFDKTVKEYVTYRPYLIFFGLIDGIYNNFFKTVSGPDDLWPTTLADFIRHNDEALLKGSERLLGMYIEELLPCASFSEFCDVAGLLDVISEPENYISDVIKGI</sequence>
<feature type="region of interest" description="Disordered" evidence="8">
    <location>
        <begin position="2856"/>
        <end position="2954"/>
    </location>
</feature>
<dbReference type="InterPro" id="IPR056530">
    <property type="entry name" value="UBR4-like_dom"/>
</dbReference>
<gene>
    <name evidence="11" type="primary">LOC108567555</name>
</gene>
<dbReference type="GeneID" id="108567555"/>
<keyword evidence="3 7" id="KW-0863">Zinc-finger</keyword>
<feature type="region of interest" description="Disordered" evidence="8">
    <location>
        <begin position="573"/>
        <end position="608"/>
    </location>
</feature>
<dbReference type="PANTHER" id="PTHR21725">
    <property type="entry name" value="E3 UBIQUITIN-PROTEIN LIGASE UBR4"/>
    <property type="match status" value="1"/>
</dbReference>
<feature type="region of interest" description="Disordered" evidence="8">
    <location>
        <begin position="2741"/>
        <end position="2795"/>
    </location>
</feature>
<feature type="compositionally biased region" description="Polar residues" evidence="8">
    <location>
        <begin position="2917"/>
        <end position="2946"/>
    </location>
</feature>
<keyword evidence="4" id="KW-0862">Zinc</keyword>
<feature type="region of interest" description="Disordered" evidence="8">
    <location>
        <begin position="150"/>
        <end position="176"/>
    </location>
</feature>
<feature type="compositionally biased region" description="Basic and acidic residues" evidence="8">
    <location>
        <begin position="160"/>
        <end position="176"/>
    </location>
</feature>
<dbReference type="InterPro" id="IPR016024">
    <property type="entry name" value="ARM-type_fold"/>
</dbReference>
<name>A0ABM1N9T3_NICVS</name>
<evidence type="ECO:0000256" key="8">
    <source>
        <dbReference type="SAM" id="MobiDB-lite"/>
    </source>
</evidence>
<feature type="domain" description="UBR-type" evidence="9">
    <location>
        <begin position="1668"/>
        <end position="1741"/>
    </location>
</feature>
<dbReference type="InterPro" id="IPR045189">
    <property type="entry name" value="UBR4-like"/>
</dbReference>
<evidence type="ECO:0000256" key="1">
    <source>
        <dbReference type="ARBA" id="ARBA00009970"/>
    </source>
</evidence>
<evidence type="ECO:0000259" key="9">
    <source>
        <dbReference type="PROSITE" id="PS51157"/>
    </source>
</evidence>
<dbReference type="Pfam" id="PF02207">
    <property type="entry name" value="zf-UBR"/>
    <property type="match status" value="1"/>
</dbReference>
<evidence type="ECO:0000256" key="6">
    <source>
        <dbReference type="PROSITE-ProRule" id="PRU00508"/>
    </source>
</evidence>
<proteinExistence type="inferred from homology"/>
<dbReference type="SUPFAM" id="SSF48371">
    <property type="entry name" value="ARM repeat"/>
    <property type="match status" value="1"/>
</dbReference>
<evidence type="ECO:0000256" key="2">
    <source>
        <dbReference type="ARBA" id="ARBA00022723"/>
    </source>
</evidence>
<dbReference type="PANTHER" id="PTHR21725:SF1">
    <property type="entry name" value="E3 UBIQUITIN-PROTEIN LIGASE UBR4"/>
    <property type="match status" value="1"/>
</dbReference>
<feature type="zinc finger region" description="UBR-type" evidence="6">
    <location>
        <begin position="1668"/>
        <end position="1741"/>
    </location>
</feature>
<dbReference type="CDD" id="cd19680">
    <property type="entry name" value="UBR-box_UBR4"/>
    <property type="match status" value="1"/>
</dbReference>
<feature type="region of interest" description="Disordered" evidence="8">
    <location>
        <begin position="2444"/>
        <end position="2481"/>
    </location>
</feature>
<dbReference type="Proteomes" id="UP000695000">
    <property type="component" value="Unplaced"/>
</dbReference>
<feature type="compositionally biased region" description="Low complexity" evidence="8">
    <location>
        <begin position="2764"/>
        <end position="2776"/>
    </location>
</feature>
<keyword evidence="2" id="KW-0479">Metal-binding</keyword>
<dbReference type="PROSITE" id="PS51157">
    <property type="entry name" value="ZF_UBR"/>
    <property type="match status" value="1"/>
</dbReference>
<dbReference type="InterPro" id="IPR047509">
    <property type="entry name" value="UBR4-like_UBR-box"/>
</dbReference>
<protein>
    <submittedName>
        <fullName evidence="11">E3 ubiquitin-protein ligase UBR4</fullName>
    </submittedName>
</protein>
<evidence type="ECO:0000256" key="7">
    <source>
        <dbReference type="PROSITE-ProRule" id="PRU01388"/>
    </source>
</evidence>
<feature type="compositionally biased region" description="Polar residues" evidence="8">
    <location>
        <begin position="2869"/>
        <end position="2882"/>
    </location>
</feature>
<evidence type="ECO:0000313" key="10">
    <source>
        <dbReference type="Proteomes" id="UP000695000"/>
    </source>
</evidence>
<dbReference type="Pfam" id="PF19423">
    <property type="entry name" value="E3_UBR4_N"/>
    <property type="match status" value="2"/>
</dbReference>
<dbReference type="InterPro" id="IPR003126">
    <property type="entry name" value="Znf_UBR"/>
</dbReference>
<feature type="compositionally biased region" description="Polar residues" evidence="8">
    <location>
        <begin position="2785"/>
        <end position="2795"/>
    </location>
</feature>
<evidence type="ECO:0000313" key="11">
    <source>
        <dbReference type="RefSeq" id="XP_017783583.1"/>
    </source>
</evidence>
<dbReference type="Pfam" id="PF13764">
    <property type="entry name" value="E3_UbLigase_R4"/>
    <property type="match status" value="1"/>
</dbReference>
<evidence type="ECO:0000256" key="3">
    <source>
        <dbReference type="ARBA" id="ARBA00022771"/>
    </source>
</evidence>
<organism evidence="10 11">
    <name type="scientific">Nicrophorus vespilloides</name>
    <name type="common">Boreal carrion beetle</name>
    <dbReference type="NCBI Taxonomy" id="110193"/>
    <lineage>
        <taxon>Eukaryota</taxon>
        <taxon>Metazoa</taxon>
        <taxon>Ecdysozoa</taxon>
        <taxon>Arthropoda</taxon>
        <taxon>Hexapoda</taxon>
        <taxon>Insecta</taxon>
        <taxon>Pterygota</taxon>
        <taxon>Neoptera</taxon>
        <taxon>Endopterygota</taxon>
        <taxon>Coleoptera</taxon>
        <taxon>Polyphaga</taxon>
        <taxon>Staphyliniformia</taxon>
        <taxon>Silphidae</taxon>
        <taxon>Nicrophorinae</taxon>
        <taxon>Nicrophorus</taxon>
    </lineage>
</organism>
<feature type="compositionally biased region" description="Basic and acidic residues" evidence="8">
    <location>
        <begin position="414"/>
        <end position="431"/>
    </location>
</feature>
<dbReference type="InterPro" id="IPR045841">
    <property type="entry name" value="E3_UBR4_N"/>
</dbReference>
<feature type="compositionally biased region" description="Basic and acidic residues" evidence="8">
    <location>
        <begin position="2749"/>
        <end position="2762"/>
    </location>
</feature>
<dbReference type="RefSeq" id="XP_017783583.1">
    <property type="nucleotide sequence ID" value="XM_017928094.1"/>
</dbReference>
<dbReference type="InterPro" id="IPR025704">
    <property type="entry name" value="E3_Ub_ligase_UBR4_C"/>
</dbReference>
<feature type="compositionally biased region" description="Gly residues" evidence="8">
    <location>
        <begin position="2886"/>
        <end position="2896"/>
    </location>
</feature>
<evidence type="ECO:0000256" key="5">
    <source>
        <dbReference type="ARBA" id="ARBA00022860"/>
    </source>
</evidence>
<keyword evidence="10" id="KW-1185">Reference proteome</keyword>
<keyword evidence="5" id="KW-0112">Calmodulin-binding</keyword>
<dbReference type="PROSITE" id="PS52043">
    <property type="entry name" value="UBR4_E3"/>
    <property type="match status" value="1"/>
</dbReference>
<accession>A0ABM1N9T3</accession>
<comment type="similarity">
    <text evidence="1 7">Belongs to the UBR4 family.</text>
</comment>
<reference evidence="11" key="1">
    <citation type="submission" date="2025-08" db="UniProtKB">
        <authorList>
            <consortium name="RefSeq"/>
        </authorList>
    </citation>
    <scope>IDENTIFICATION</scope>
    <source>
        <tissue evidence="11">Whole Larva</tissue>
    </source>
</reference>
<feature type="compositionally biased region" description="Low complexity" evidence="8">
    <location>
        <begin position="2469"/>
        <end position="2479"/>
    </location>
</feature>
<feature type="region of interest" description="UBR4 E3 catalytic module" evidence="7">
    <location>
        <begin position="4687"/>
        <end position="5153"/>
    </location>
</feature>
<dbReference type="SMART" id="SM00396">
    <property type="entry name" value="ZnF_UBR1"/>
    <property type="match status" value="1"/>
</dbReference>
<evidence type="ECO:0000256" key="4">
    <source>
        <dbReference type="ARBA" id="ARBA00022833"/>
    </source>
</evidence>
<feature type="region of interest" description="Disordered" evidence="8">
    <location>
        <begin position="409"/>
        <end position="437"/>
    </location>
</feature>